<dbReference type="KEGG" id="llu:AKJ09_06886"/>
<accession>A0A0K1Q3C3</accession>
<name>A0A0K1Q3C3_9BACT</name>
<organism evidence="1 2">
    <name type="scientific">Labilithrix luteola</name>
    <dbReference type="NCBI Taxonomy" id="1391654"/>
    <lineage>
        <taxon>Bacteria</taxon>
        <taxon>Pseudomonadati</taxon>
        <taxon>Myxococcota</taxon>
        <taxon>Polyangia</taxon>
        <taxon>Polyangiales</taxon>
        <taxon>Labilitrichaceae</taxon>
        <taxon>Labilithrix</taxon>
    </lineage>
</organism>
<proteinExistence type="predicted"/>
<dbReference type="STRING" id="1391654.AKJ09_06886"/>
<dbReference type="EMBL" id="CP012333">
    <property type="protein sequence ID" value="AKV00223.1"/>
    <property type="molecule type" value="Genomic_DNA"/>
</dbReference>
<sequence length="333" mass="36644">MLDFALVFAIAGTVVAFKYLSSKAADPQSDEAWRRAARRVGGEVELKPRRLLEIPKRRIRSTIEDVPIELFNEEESRGKSSAVVTRIVTGSLRGSELARIRCEPRDIVSQVSRKLGIGELPTGDKDFDAEVHVSGSPRALALEFLDPSTRRLVARGGQFDLERERFALQREGEQDDSEALVAMIRFAEQLVLRWHALLRGPVRLAERLGLSVDGPPQLACGVDRVAQGTLRSRTVTLSIRVEEEVALTLLSIDEPNVDEWTMERGESSAFVITGTPPDGIRALAETMPRCLLGLHGTTKTMDLAFEGLTPDHEEVIAALDAVLVASTSPAPYR</sequence>
<dbReference type="AlphaFoldDB" id="A0A0K1Q3C3"/>
<dbReference type="Proteomes" id="UP000064967">
    <property type="component" value="Chromosome"/>
</dbReference>
<evidence type="ECO:0000313" key="2">
    <source>
        <dbReference type="Proteomes" id="UP000064967"/>
    </source>
</evidence>
<keyword evidence="2" id="KW-1185">Reference proteome</keyword>
<protein>
    <submittedName>
        <fullName evidence="1">Uncharacterized protein</fullName>
    </submittedName>
</protein>
<reference evidence="1 2" key="1">
    <citation type="submission" date="2015-08" db="EMBL/GenBank/DDBJ databases">
        <authorList>
            <person name="Babu N.S."/>
            <person name="Beckwith C.J."/>
            <person name="Beseler K.G."/>
            <person name="Brison A."/>
            <person name="Carone J.V."/>
            <person name="Caskin T.P."/>
            <person name="Diamond M."/>
            <person name="Durham M.E."/>
            <person name="Foxe J.M."/>
            <person name="Go M."/>
            <person name="Henderson B.A."/>
            <person name="Jones I.B."/>
            <person name="McGettigan J.A."/>
            <person name="Micheletti S.J."/>
            <person name="Nasrallah M.E."/>
            <person name="Ortiz D."/>
            <person name="Piller C.R."/>
            <person name="Privatt S.R."/>
            <person name="Schneider S.L."/>
            <person name="Sharp S."/>
            <person name="Smith T.C."/>
            <person name="Stanton J.D."/>
            <person name="Ullery H.E."/>
            <person name="Wilson R.J."/>
            <person name="Serrano M.G."/>
            <person name="Buck G."/>
            <person name="Lee V."/>
            <person name="Wang Y."/>
            <person name="Carvalho R."/>
            <person name="Voegtly L."/>
            <person name="Shi R."/>
            <person name="Duckworth R."/>
            <person name="Johnson A."/>
            <person name="Loviza R."/>
            <person name="Walstead R."/>
            <person name="Shah Z."/>
            <person name="Kiflezghi M."/>
            <person name="Wade K."/>
            <person name="Ball S.L."/>
            <person name="Bradley K.W."/>
            <person name="Asai D.J."/>
            <person name="Bowman C.A."/>
            <person name="Russell D.A."/>
            <person name="Pope W.H."/>
            <person name="Jacobs-Sera D."/>
            <person name="Hendrix R.W."/>
            <person name="Hatfull G.F."/>
        </authorList>
    </citation>
    <scope>NUCLEOTIDE SEQUENCE [LARGE SCALE GENOMIC DNA]</scope>
    <source>
        <strain evidence="1 2">DSM 27648</strain>
    </source>
</reference>
<evidence type="ECO:0000313" key="1">
    <source>
        <dbReference type="EMBL" id="AKV00223.1"/>
    </source>
</evidence>
<gene>
    <name evidence="1" type="ORF">AKJ09_06886</name>
</gene>